<organism evidence="8 9">
    <name type="scientific">Carpediemonas membranifera</name>
    <dbReference type="NCBI Taxonomy" id="201153"/>
    <lineage>
        <taxon>Eukaryota</taxon>
        <taxon>Metamonada</taxon>
        <taxon>Carpediemonas-like organisms</taxon>
        <taxon>Carpediemonas</taxon>
    </lineage>
</organism>
<evidence type="ECO:0000256" key="4">
    <source>
        <dbReference type="ARBA" id="ARBA00023163"/>
    </source>
</evidence>
<evidence type="ECO:0000256" key="5">
    <source>
        <dbReference type="ARBA" id="ARBA00023242"/>
    </source>
</evidence>
<dbReference type="Proteomes" id="UP000717585">
    <property type="component" value="Unassembled WGS sequence"/>
</dbReference>
<dbReference type="SMART" id="SM00432">
    <property type="entry name" value="MADS"/>
    <property type="match status" value="1"/>
</dbReference>
<evidence type="ECO:0000256" key="6">
    <source>
        <dbReference type="SAM" id="MobiDB-lite"/>
    </source>
</evidence>
<gene>
    <name evidence="8" type="ORF">J8273_3374</name>
</gene>
<dbReference type="Gene3D" id="3.40.1810.10">
    <property type="entry name" value="Transcription factor, MADS-box"/>
    <property type="match status" value="1"/>
</dbReference>
<keyword evidence="4" id="KW-0804">Transcription</keyword>
<dbReference type="InterPro" id="IPR036879">
    <property type="entry name" value="TF_MADSbox_sf"/>
</dbReference>
<keyword evidence="2" id="KW-0805">Transcription regulation</keyword>
<evidence type="ECO:0000313" key="8">
    <source>
        <dbReference type="EMBL" id="KAG9393241.1"/>
    </source>
</evidence>
<keyword evidence="9" id="KW-1185">Reference proteome</keyword>
<feature type="region of interest" description="Disordered" evidence="6">
    <location>
        <begin position="286"/>
        <end position="307"/>
    </location>
</feature>
<evidence type="ECO:0000256" key="3">
    <source>
        <dbReference type="ARBA" id="ARBA00023125"/>
    </source>
</evidence>
<keyword evidence="5" id="KW-0539">Nucleus</keyword>
<sequence>MEESALNSEISKVSSQTTTKSRARPISFISDRKRRNTTFSKRKKSIISKTYEISRITGCSVFLSIKSGKNVYCYGTNEFGEDIAQLGTSFAETAIPKQPSNVHVTLFDEERGAVRHLPVREGMRIPNTNLVNNNMVSDAEAEDSSSAVPTRPRYAHPAMPTRPALTCQKLPCMLSREPTATTIITETPPVTGPVLGSFDTMSRSSKLWARSMAAAYLGAPPLEADEQLTPAAEWLDDSENENDDSAMDEEAVAAMALMGDDNSSDSDDDMHGSAISRRVVPEQLLWAPRDDDEEGGVNSLVYSRFGR</sequence>
<feature type="compositionally biased region" description="Polar residues" evidence="6">
    <location>
        <begin position="1"/>
        <end position="20"/>
    </location>
</feature>
<comment type="caution">
    <text evidence="8">The sequence shown here is derived from an EMBL/GenBank/DDBJ whole genome shotgun (WGS) entry which is preliminary data.</text>
</comment>
<feature type="domain" description="MADS-box" evidence="7">
    <location>
        <begin position="25"/>
        <end position="70"/>
    </location>
</feature>
<keyword evidence="3" id="KW-0238">DNA-binding</keyword>
<evidence type="ECO:0000259" key="7">
    <source>
        <dbReference type="PROSITE" id="PS50066"/>
    </source>
</evidence>
<protein>
    <recommendedName>
        <fullName evidence="7">MADS-box domain-containing protein</fullName>
    </recommendedName>
</protein>
<dbReference type="EMBL" id="JAHDYR010000025">
    <property type="protein sequence ID" value="KAG9393241.1"/>
    <property type="molecule type" value="Genomic_DNA"/>
</dbReference>
<evidence type="ECO:0000313" key="9">
    <source>
        <dbReference type="Proteomes" id="UP000717585"/>
    </source>
</evidence>
<dbReference type="InterPro" id="IPR002100">
    <property type="entry name" value="TF_MADSbox"/>
</dbReference>
<accession>A0A8J6ASD4</accession>
<evidence type="ECO:0000256" key="2">
    <source>
        <dbReference type="ARBA" id="ARBA00023015"/>
    </source>
</evidence>
<evidence type="ECO:0000256" key="1">
    <source>
        <dbReference type="ARBA" id="ARBA00004123"/>
    </source>
</evidence>
<dbReference type="GO" id="GO:0046983">
    <property type="term" value="F:protein dimerization activity"/>
    <property type="evidence" value="ECO:0007669"/>
    <property type="project" value="InterPro"/>
</dbReference>
<dbReference type="GO" id="GO:0005634">
    <property type="term" value="C:nucleus"/>
    <property type="evidence" value="ECO:0007669"/>
    <property type="project" value="UniProtKB-SubCell"/>
</dbReference>
<proteinExistence type="predicted"/>
<comment type="subcellular location">
    <subcellularLocation>
        <location evidence="1">Nucleus</location>
    </subcellularLocation>
</comment>
<dbReference type="AlphaFoldDB" id="A0A8J6ASD4"/>
<dbReference type="Pfam" id="PF00319">
    <property type="entry name" value="SRF-TF"/>
    <property type="match status" value="1"/>
</dbReference>
<name>A0A8J6ASD4_9EUKA</name>
<dbReference type="PROSITE" id="PS50066">
    <property type="entry name" value="MADS_BOX_2"/>
    <property type="match status" value="1"/>
</dbReference>
<dbReference type="OrthoDB" id="2284405at2759"/>
<reference evidence="8" key="1">
    <citation type="submission" date="2021-05" db="EMBL/GenBank/DDBJ databases">
        <title>A free-living protist that lacks canonical eukaryotic 1 DNA replication and segregation systems.</title>
        <authorList>
            <person name="Salas-Leiva D.E."/>
            <person name="Tromer E.C."/>
            <person name="Curtis B.A."/>
            <person name="Jerlstrom-Hultqvist J."/>
            <person name="Kolisko M."/>
            <person name="Yi Z."/>
            <person name="Salas-Leiva J.S."/>
            <person name="Gallot-Lavallee L."/>
            <person name="Kops G.J.P.L."/>
            <person name="Archibald J.M."/>
            <person name="Simpson A.G.B."/>
            <person name="Roger A.J."/>
        </authorList>
    </citation>
    <scope>NUCLEOTIDE SEQUENCE</scope>
    <source>
        <strain evidence="8">BICM</strain>
    </source>
</reference>
<dbReference type="GO" id="GO:0003677">
    <property type="term" value="F:DNA binding"/>
    <property type="evidence" value="ECO:0007669"/>
    <property type="project" value="UniProtKB-KW"/>
</dbReference>
<feature type="region of interest" description="Disordered" evidence="6">
    <location>
        <begin position="1"/>
        <end position="26"/>
    </location>
</feature>
<dbReference type="SUPFAM" id="SSF55455">
    <property type="entry name" value="SRF-like"/>
    <property type="match status" value="1"/>
</dbReference>